<dbReference type="Gene3D" id="1.25.40.90">
    <property type="match status" value="1"/>
</dbReference>
<keyword evidence="4" id="KW-1185">Reference proteome</keyword>
<evidence type="ECO:0000256" key="2">
    <source>
        <dbReference type="SAM" id="MobiDB-lite"/>
    </source>
</evidence>
<proteinExistence type="predicted"/>
<dbReference type="InterPro" id="IPR006569">
    <property type="entry name" value="CID_dom"/>
</dbReference>
<reference evidence="4" key="1">
    <citation type="submission" date="2013-11" db="EMBL/GenBank/DDBJ databases">
        <authorList>
            <person name="Aslett M."/>
        </authorList>
    </citation>
    <scope>NUCLEOTIDE SEQUENCE [LARGE SCALE GENOMIC DNA]</scope>
    <source>
        <strain evidence="4">Edinburgh</strain>
    </source>
</reference>
<keyword evidence="1" id="KW-0175">Coiled coil</keyword>
<dbReference type="SMART" id="SM00582">
    <property type="entry name" value="RPR"/>
    <property type="match status" value="1"/>
</dbReference>
<dbReference type="PANTHER" id="PTHR12460">
    <property type="entry name" value="CYCLIN-DEPENDENT KINASE INHIBITOR-RELATED PROTEIN"/>
    <property type="match status" value="1"/>
</dbReference>
<dbReference type="GO" id="GO:0031124">
    <property type="term" value="P:mRNA 3'-end processing"/>
    <property type="evidence" value="ECO:0007669"/>
    <property type="project" value="TreeGrafter"/>
</dbReference>
<accession>A0A5S6Q4W2</accession>
<dbReference type="WBParaSite" id="TMUE_2000007564.2">
    <property type="protein sequence ID" value="TMUE_2000007564.2"/>
    <property type="gene ID" value="WBGene00294395"/>
</dbReference>
<feature type="coiled-coil region" evidence="1">
    <location>
        <begin position="228"/>
        <end position="255"/>
    </location>
</feature>
<feature type="region of interest" description="Disordered" evidence="2">
    <location>
        <begin position="292"/>
        <end position="318"/>
    </location>
</feature>
<evidence type="ECO:0000259" key="3">
    <source>
        <dbReference type="PROSITE" id="PS51391"/>
    </source>
</evidence>
<dbReference type="WBParaSite" id="TMUE_0000002194.1">
    <property type="protein sequence ID" value="TMUE_0000002194.1"/>
    <property type="gene ID" value="WBGene00298047"/>
</dbReference>
<dbReference type="WBParaSite" id="TMUE_2000007564.1">
    <property type="protein sequence ID" value="TMUE_2000007564.1"/>
    <property type="gene ID" value="WBGene00294395"/>
</dbReference>
<dbReference type="GO" id="GO:0000993">
    <property type="term" value="F:RNA polymerase II complex binding"/>
    <property type="evidence" value="ECO:0007669"/>
    <property type="project" value="TreeGrafter"/>
</dbReference>
<feature type="compositionally biased region" description="Polar residues" evidence="2">
    <location>
        <begin position="150"/>
        <end position="159"/>
    </location>
</feature>
<dbReference type="PANTHER" id="PTHR12460:SF0">
    <property type="entry name" value="CID DOMAIN-CONTAINING PROTEIN-RELATED"/>
    <property type="match status" value="1"/>
</dbReference>
<feature type="domain" description="CID" evidence="3">
    <location>
        <begin position="1"/>
        <end position="134"/>
    </location>
</feature>
<evidence type="ECO:0000256" key="1">
    <source>
        <dbReference type="SAM" id="Coils"/>
    </source>
</evidence>
<dbReference type="Pfam" id="PF16566">
    <property type="entry name" value="CREPT"/>
    <property type="match status" value="1"/>
</dbReference>
<name>A0A5S6Q4W2_TRIMR</name>
<dbReference type="Gene3D" id="6.10.250.2560">
    <property type="match status" value="1"/>
</dbReference>
<evidence type="ECO:0000313" key="6">
    <source>
        <dbReference type="WBParaSite" id="TMUE_2000007564.1"/>
    </source>
</evidence>
<dbReference type="PROSITE" id="PS51391">
    <property type="entry name" value="CID"/>
    <property type="match status" value="1"/>
</dbReference>
<dbReference type="SUPFAM" id="SSF48464">
    <property type="entry name" value="ENTH/VHS domain"/>
    <property type="match status" value="1"/>
</dbReference>
<sequence>MPNYMETNFSARLARLTGSAHDVKAMSAWMIEHEQYAKTIVNCWLDTVKMEQDSSRILILFYLVNDVLRQVCQGHHTYKVLFADVLEDALSSVVNFVQADDSEKLKRMFGMWASKKVFSAKFMDKLKALASGTVSLDTGSKGTSRKRGEQSTSEGTSIPTDKDERNNLLSGAPSAEELITLLNALDDAPSGDVATRQRIAKYPAELLDAKKILAIEDPAERAKVLADFQELKDIVDKYNERLENEMALRAEVNRRIRAFTDEVRRVARAEGKTHMKMRKKLAEMSLIRKQLQDHFDSLPETAPSNPENPSDVQEEEAS</sequence>
<reference evidence="5 6" key="3">
    <citation type="submission" date="2019-12" db="UniProtKB">
        <authorList>
            <consortium name="WormBaseParasite"/>
        </authorList>
    </citation>
    <scope>IDENTIFICATION</scope>
</reference>
<feature type="region of interest" description="Disordered" evidence="2">
    <location>
        <begin position="134"/>
        <end position="168"/>
    </location>
</feature>
<dbReference type="AlphaFoldDB" id="A0A5S6Q4W2"/>
<evidence type="ECO:0000313" key="4">
    <source>
        <dbReference type="Proteomes" id="UP000046395"/>
    </source>
</evidence>
<feature type="compositionally biased region" description="Polar residues" evidence="2">
    <location>
        <begin position="302"/>
        <end position="311"/>
    </location>
</feature>
<reference evidence="4" key="2">
    <citation type="submission" date="2014-03" db="EMBL/GenBank/DDBJ databases">
        <title>The whipworm genome and dual-species transcriptomics of an intimate host-pathogen interaction.</title>
        <authorList>
            <person name="Foth B.J."/>
            <person name="Tsai I.J."/>
            <person name="Reid A.J."/>
            <person name="Bancroft A.J."/>
            <person name="Nichol S."/>
            <person name="Tracey A."/>
            <person name="Holroyd N."/>
            <person name="Cotton J.A."/>
            <person name="Stanley E.J."/>
            <person name="Zarowiecki M."/>
            <person name="Liu J.Z."/>
            <person name="Huckvale T."/>
            <person name="Cooper P.J."/>
            <person name="Grencis R.K."/>
            <person name="Berriman M."/>
        </authorList>
    </citation>
    <scope>NUCLEOTIDE SEQUENCE [LARGE SCALE GENOMIC DNA]</scope>
    <source>
        <strain evidence="4">Edinburgh</strain>
    </source>
</reference>
<dbReference type="Pfam" id="PF04818">
    <property type="entry name" value="CID"/>
    <property type="match status" value="1"/>
</dbReference>
<dbReference type="InterPro" id="IPR032337">
    <property type="entry name" value="RPRD1A/B_C"/>
</dbReference>
<dbReference type="Proteomes" id="UP000046395">
    <property type="component" value="Unassembled WGS sequence"/>
</dbReference>
<dbReference type="InterPro" id="IPR008942">
    <property type="entry name" value="ENTH_VHS"/>
</dbReference>
<protein>
    <submittedName>
        <fullName evidence="5 6">CID domain-containing protein</fullName>
    </submittedName>
</protein>
<dbReference type="STRING" id="70415.A0A5S6Q4W2"/>
<evidence type="ECO:0000313" key="5">
    <source>
        <dbReference type="WBParaSite" id="TMUE_0000002194.1"/>
    </source>
</evidence>
<organism evidence="4 5">
    <name type="scientific">Trichuris muris</name>
    <name type="common">Mouse whipworm</name>
    <dbReference type="NCBI Taxonomy" id="70415"/>
    <lineage>
        <taxon>Eukaryota</taxon>
        <taxon>Metazoa</taxon>
        <taxon>Ecdysozoa</taxon>
        <taxon>Nematoda</taxon>
        <taxon>Enoplea</taxon>
        <taxon>Dorylaimia</taxon>
        <taxon>Trichinellida</taxon>
        <taxon>Trichuridae</taxon>
        <taxon>Trichuris</taxon>
    </lineage>
</organism>